<name>A0A6C0BMM2_9ZZZZ</name>
<accession>A0A6C0BMM2</accession>
<dbReference type="AlphaFoldDB" id="A0A6C0BMM2"/>
<proteinExistence type="predicted"/>
<reference evidence="1" key="1">
    <citation type="journal article" date="2020" name="Nature">
        <title>Giant virus diversity and host interactions through global metagenomics.</title>
        <authorList>
            <person name="Schulz F."/>
            <person name="Roux S."/>
            <person name="Paez-Espino D."/>
            <person name="Jungbluth S."/>
            <person name="Walsh D.A."/>
            <person name="Denef V.J."/>
            <person name="McMahon K.D."/>
            <person name="Konstantinidis K.T."/>
            <person name="Eloe-Fadrosh E.A."/>
            <person name="Kyrpides N.C."/>
            <person name="Woyke T."/>
        </authorList>
    </citation>
    <scope>NUCLEOTIDE SEQUENCE</scope>
    <source>
        <strain evidence="1">GVMAG-M-3300017651-5</strain>
    </source>
</reference>
<organism evidence="1">
    <name type="scientific">viral metagenome</name>
    <dbReference type="NCBI Taxonomy" id="1070528"/>
    <lineage>
        <taxon>unclassified sequences</taxon>
        <taxon>metagenomes</taxon>
        <taxon>organismal metagenomes</taxon>
    </lineage>
</organism>
<sequence>MLDSHDIDSNSPGITGLMSSVSGILVQLSIQCISLRVLSLSLSSILELYDLPLPSP</sequence>
<evidence type="ECO:0000313" key="1">
    <source>
        <dbReference type="EMBL" id="QHS92991.1"/>
    </source>
</evidence>
<protein>
    <submittedName>
        <fullName evidence="1">Uncharacterized protein</fullName>
    </submittedName>
</protein>
<dbReference type="EMBL" id="MN739194">
    <property type="protein sequence ID" value="QHS92991.1"/>
    <property type="molecule type" value="Genomic_DNA"/>
</dbReference>